<sequence length="323" mass="34278">MRIVENATSVGSIDDIPTNATNAASNASQTGAAVRHRSPAPTGVLAPLLSRPPSRRESTCSSPAPQKPGSSHRFAAFLSDDQLAWHESGTPDQIDSADRAAVEEAIRRSKLDHVFLSLGCNSQTAPPPLATVRPPHVTHQATPASMHEPHDASAPRQTSEISPEQADLERAGQADNNNRLREFLDARGFELVPSPSKGHNCSIYSLVQQIRPALSGARLDAEVAAIRALYDNACGADPARANDRGNMLHFDAHRGGAAPLLLDIVNRRYGCNVEVGVIIAGVDAHPLAHCGAIRSPASSALDTVTHRIVVCNLLGHYEAVGMK</sequence>
<feature type="compositionally biased region" description="Polar residues" evidence="1">
    <location>
        <begin position="1"/>
        <end position="11"/>
    </location>
</feature>
<feature type="compositionally biased region" description="Low complexity" evidence="1">
    <location>
        <begin position="18"/>
        <end position="33"/>
    </location>
</feature>
<name>A0AA41JKG4_9BURK</name>
<dbReference type="Proteomes" id="UP000682266">
    <property type="component" value="Unassembled WGS sequence"/>
</dbReference>
<dbReference type="RefSeq" id="WP_105787713.1">
    <property type="nucleotide sequence ID" value="NZ_CADERF010000018.1"/>
</dbReference>
<evidence type="ECO:0000256" key="1">
    <source>
        <dbReference type="SAM" id="MobiDB-lite"/>
    </source>
</evidence>
<feature type="region of interest" description="Disordered" evidence="1">
    <location>
        <begin position="1"/>
        <end position="72"/>
    </location>
</feature>
<feature type="region of interest" description="Disordered" evidence="1">
    <location>
        <begin position="126"/>
        <end position="175"/>
    </location>
</feature>
<dbReference type="AlphaFoldDB" id="A0AA41JKG4"/>
<organism evidence="2 3">
    <name type="scientific">Burkholderia ambifaria</name>
    <dbReference type="NCBI Taxonomy" id="152480"/>
    <lineage>
        <taxon>Bacteria</taxon>
        <taxon>Pseudomonadati</taxon>
        <taxon>Pseudomonadota</taxon>
        <taxon>Betaproteobacteria</taxon>
        <taxon>Burkholderiales</taxon>
        <taxon>Burkholderiaceae</taxon>
        <taxon>Burkholderia</taxon>
        <taxon>Burkholderia cepacia complex</taxon>
    </lineage>
</organism>
<reference evidence="2" key="1">
    <citation type="submission" date="2021-04" db="EMBL/GenBank/DDBJ databases">
        <title>A collection of bacterial strains from the Burkholderia cepacia Research Laboratory and Repository.</title>
        <authorList>
            <person name="Lipuma J."/>
            <person name="Spilker T."/>
        </authorList>
    </citation>
    <scope>NUCLEOTIDE SEQUENCE</scope>
    <source>
        <strain evidence="2">AU36012</strain>
    </source>
</reference>
<evidence type="ECO:0000313" key="2">
    <source>
        <dbReference type="EMBL" id="MBR8130791.1"/>
    </source>
</evidence>
<gene>
    <name evidence="2" type="ORF">KDW93_17765</name>
</gene>
<comment type="caution">
    <text evidence="2">The sequence shown here is derived from an EMBL/GenBank/DDBJ whole genome shotgun (WGS) entry which is preliminary data.</text>
</comment>
<dbReference type="EMBL" id="JAGSVG010000015">
    <property type="protein sequence ID" value="MBR8130791.1"/>
    <property type="molecule type" value="Genomic_DNA"/>
</dbReference>
<accession>A0AA41JKG4</accession>
<evidence type="ECO:0000313" key="3">
    <source>
        <dbReference type="Proteomes" id="UP000682266"/>
    </source>
</evidence>
<protein>
    <submittedName>
        <fullName evidence="2">Uncharacterized protein</fullName>
    </submittedName>
</protein>
<proteinExistence type="predicted"/>